<dbReference type="Proteomes" id="UP000634139">
    <property type="component" value="Unassembled WGS sequence"/>
</dbReference>
<proteinExistence type="inferred from homology"/>
<evidence type="ECO:0000313" key="5">
    <source>
        <dbReference type="EMBL" id="GGZ98342.1"/>
    </source>
</evidence>
<protein>
    <submittedName>
        <fullName evidence="5">Amidinotransferase</fullName>
    </submittedName>
</protein>
<dbReference type="GO" id="GO:0000052">
    <property type="term" value="P:citrulline metabolic process"/>
    <property type="evidence" value="ECO:0007669"/>
    <property type="project" value="TreeGrafter"/>
</dbReference>
<dbReference type="Gene3D" id="3.75.10.10">
    <property type="entry name" value="L-arginine/glycine Amidinotransferase, Chain A"/>
    <property type="match status" value="1"/>
</dbReference>
<feature type="binding site" evidence="4">
    <location>
        <position position="90"/>
    </location>
    <ligand>
        <name>substrate</name>
    </ligand>
</feature>
<reference evidence="5" key="1">
    <citation type="journal article" date="2014" name="Int. J. Syst. Evol. Microbiol.">
        <title>Complete genome sequence of Corynebacterium casei LMG S-19264T (=DSM 44701T), isolated from a smear-ripened cheese.</title>
        <authorList>
            <consortium name="US DOE Joint Genome Institute (JGI-PGF)"/>
            <person name="Walter F."/>
            <person name="Albersmeier A."/>
            <person name="Kalinowski J."/>
            <person name="Ruckert C."/>
        </authorList>
    </citation>
    <scope>NUCLEOTIDE SEQUENCE</scope>
    <source>
        <strain evidence="5">KCTC 32422</strain>
    </source>
</reference>
<feature type="binding site" evidence="4">
    <location>
        <begin position="70"/>
        <end position="71"/>
    </location>
    <ligand>
        <name>substrate</name>
    </ligand>
</feature>
<keyword evidence="6" id="KW-1185">Reference proteome</keyword>
<dbReference type="EMBL" id="BMZD01000004">
    <property type="protein sequence ID" value="GGZ98342.1"/>
    <property type="molecule type" value="Genomic_DNA"/>
</dbReference>
<sequence>MSRIFDFTDAIVRRPGASVVKGLRAGGGDDPTLDGVLAEHAGYVAALRSAGLTVEELEPLEDFPDAIFVEDPALVFTQGAILLRPGAPSREAEGQYLRDALNRRFPRVLQQADGYADGGDVLVMPDRAWIGLSARTDRTGAAALGALLEELGIRWQVAETPAEVLHLKTASSLVDEETVLATAPLVASGIFAGYRVLEVPAGEEGGANVLRVRDTLLVGTGYPRLAEMLDGYGAKVTVLPNAEIAKIDAGFTCMSLRWRA</sequence>
<organism evidence="5 6">
    <name type="scientific">Novosphingobium arvoryzae</name>
    <dbReference type="NCBI Taxonomy" id="1256514"/>
    <lineage>
        <taxon>Bacteria</taxon>
        <taxon>Pseudomonadati</taxon>
        <taxon>Pseudomonadota</taxon>
        <taxon>Alphaproteobacteria</taxon>
        <taxon>Sphingomonadales</taxon>
        <taxon>Sphingomonadaceae</taxon>
        <taxon>Novosphingobium</taxon>
    </lineage>
</organism>
<dbReference type="RefSeq" id="WP_189540735.1">
    <property type="nucleotide sequence ID" value="NZ_BMZD01000004.1"/>
</dbReference>
<dbReference type="GO" id="GO:0016403">
    <property type="term" value="F:dimethylargininase activity"/>
    <property type="evidence" value="ECO:0007669"/>
    <property type="project" value="TreeGrafter"/>
</dbReference>
<name>A0A918RHI3_9SPHN</name>
<gene>
    <name evidence="5" type="ORF">GCM10011617_18270</name>
</gene>
<comment type="similarity">
    <text evidence="1">Belongs to the DDAH family.</text>
</comment>
<evidence type="ECO:0000256" key="2">
    <source>
        <dbReference type="ARBA" id="ARBA00022801"/>
    </source>
</evidence>
<dbReference type="GO" id="GO:0006525">
    <property type="term" value="P:arginine metabolic process"/>
    <property type="evidence" value="ECO:0007669"/>
    <property type="project" value="TreeGrafter"/>
</dbReference>
<feature type="binding site" evidence="4">
    <location>
        <position position="135"/>
    </location>
    <ligand>
        <name>substrate</name>
    </ligand>
</feature>
<dbReference type="SUPFAM" id="SSF55909">
    <property type="entry name" value="Pentein"/>
    <property type="match status" value="1"/>
</dbReference>
<reference evidence="5" key="2">
    <citation type="submission" date="2020-09" db="EMBL/GenBank/DDBJ databases">
        <authorList>
            <person name="Sun Q."/>
            <person name="Kim S."/>
        </authorList>
    </citation>
    <scope>NUCLEOTIDE SEQUENCE</scope>
    <source>
        <strain evidence="5">KCTC 32422</strain>
    </source>
</reference>
<dbReference type="AlphaFoldDB" id="A0A918RHI3"/>
<feature type="active site" description="Nucleophile" evidence="3">
    <location>
        <position position="253"/>
    </location>
</feature>
<dbReference type="PANTHER" id="PTHR12737">
    <property type="entry name" value="DIMETHYLARGININE DIMETHYLAMINOHYDROLASE"/>
    <property type="match status" value="1"/>
</dbReference>
<evidence type="ECO:0000256" key="3">
    <source>
        <dbReference type="PIRSR" id="PIRSR633199-1"/>
    </source>
</evidence>
<feature type="binding site" evidence="4">
    <location>
        <position position="23"/>
    </location>
    <ligand>
        <name>substrate</name>
    </ligand>
</feature>
<accession>A0A918RHI3</accession>
<evidence type="ECO:0000313" key="6">
    <source>
        <dbReference type="Proteomes" id="UP000634139"/>
    </source>
</evidence>
<feature type="binding site" evidence="4">
    <location>
        <position position="65"/>
    </location>
    <ligand>
        <name>substrate</name>
    </ligand>
</feature>
<feature type="active site" description="Proton donor" evidence="3">
    <location>
        <position position="166"/>
    </location>
</feature>
<evidence type="ECO:0000256" key="4">
    <source>
        <dbReference type="PIRSR" id="PIRSR633199-2"/>
    </source>
</evidence>
<comment type="caution">
    <text evidence="5">The sequence shown here is derived from an EMBL/GenBank/DDBJ whole genome shotgun (WGS) entry which is preliminary data.</text>
</comment>
<dbReference type="PANTHER" id="PTHR12737:SF9">
    <property type="entry name" value="DIMETHYLARGININASE"/>
    <property type="match status" value="1"/>
</dbReference>
<dbReference type="InterPro" id="IPR033199">
    <property type="entry name" value="DDAH-like"/>
</dbReference>
<feature type="binding site" evidence="4">
    <location>
        <position position="247"/>
    </location>
    <ligand>
        <name>substrate</name>
    </ligand>
</feature>
<dbReference type="GO" id="GO:0016597">
    <property type="term" value="F:amino acid binding"/>
    <property type="evidence" value="ECO:0007669"/>
    <property type="project" value="TreeGrafter"/>
</dbReference>
<keyword evidence="2" id="KW-0378">Hydrolase</keyword>
<evidence type="ECO:0000256" key="1">
    <source>
        <dbReference type="ARBA" id="ARBA00008532"/>
    </source>
</evidence>
<dbReference type="GO" id="GO:0045429">
    <property type="term" value="P:positive regulation of nitric oxide biosynthetic process"/>
    <property type="evidence" value="ECO:0007669"/>
    <property type="project" value="TreeGrafter"/>
</dbReference>